<keyword evidence="1" id="KW-0479">Metal-binding</keyword>
<dbReference type="InterPro" id="IPR001969">
    <property type="entry name" value="Aspartic_peptidase_AS"/>
</dbReference>
<feature type="compositionally biased region" description="Basic and acidic residues" evidence="2">
    <location>
        <begin position="417"/>
        <end position="438"/>
    </location>
</feature>
<dbReference type="GO" id="GO:0003676">
    <property type="term" value="F:nucleic acid binding"/>
    <property type="evidence" value="ECO:0007669"/>
    <property type="project" value="InterPro"/>
</dbReference>
<feature type="region of interest" description="Disordered" evidence="2">
    <location>
        <begin position="214"/>
        <end position="237"/>
    </location>
</feature>
<dbReference type="Gene3D" id="2.40.70.10">
    <property type="entry name" value="Acid Proteases"/>
    <property type="match status" value="1"/>
</dbReference>
<dbReference type="GO" id="GO:0004190">
    <property type="term" value="F:aspartic-type endopeptidase activity"/>
    <property type="evidence" value="ECO:0007669"/>
    <property type="project" value="InterPro"/>
</dbReference>
<feature type="domain" description="CCHC-type" evidence="3">
    <location>
        <begin position="246"/>
        <end position="262"/>
    </location>
</feature>
<dbReference type="Proteomes" id="UP000271162">
    <property type="component" value="Unassembled WGS sequence"/>
</dbReference>
<evidence type="ECO:0000313" key="5">
    <source>
        <dbReference type="Proteomes" id="UP000271162"/>
    </source>
</evidence>
<reference evidence="6" key="1">
    <citation type="submission" date="2017-02" db="UniProtKB">
        <authorList>
            <consortium name="WormBaseParasite"/>
        </authorList>
    </citation>
    <scope>IDENTIFICATION</scope>
</reference>
<dbReference type="AlphaFoldDB" id="A0A0N4YR16"/>
<dbReference type="InterPro" id="IPR001878">
    <property type="entry name" value="Znf_CCHC"/>
</dbReference>
<organism evidence="6">
    <name type="scientific">Nippostrongylus brasiliensis</name>
    <name type="common">Rat hookworm</name>
    <dbReference type="NCBI Taxonomy" id="27835"/>
    <lineage>
        <taxon>Eukaryota</taxon>
        <taxon>Metazoa</taxon>
        <taxon>Ecdysozoa</taxon>
        <taxon>Nematoda</taxon>
        <taxon>Chromadorea</taxon>
        <taxon>Rhabditida</taxon>
        <taxon>Rhabditina</taxon>
        <taxon>Rhabditomorpha</taxon>
        <taxon>Strongyloidea</taxon>
        <taxon>Heligmosomidae</taxon>
        <taxon>Nippostrongylus</taxon>
    </lineage>
</organism>
<keyword evidence="5" id="KW-1185">Reference proteome</keyword>
<evidence type="ECO:0000256" key="1">
    <source>
        <dbReference type="PROSITE-ProRule" id="PRU00047"/>
    </source>
</evidence>
<evidence type="ECO:0000313" key="4">
    <source>
        <dbReference type="EMBL" id="VDL83425.1"/>
    </source>
</evidence>
<feature type="compositionally biased region" description="Basic and acidic residues" evidence="2">
    <location>
        <begin position="223"/>
        <end position="237"/>
    </location>
</feature>
<dbReference type="GO" id="GO:0006508">
    <property type="term" value="P:proteolysis"/>
    <property type="evidence" value="ECO:0007669"/>
    <property type="project" value="InterPro"/>
</dbReference>
<dbReference type="PROSITE" id="PS50158">
    <property type="entry name" value="ZF_CCHC"/>
    <property type="match status" value="1"/>
</dbReference>
<dbReference type="Gene3D" id="4.10.60.10">
    <property type="entry name" value="Zinc finger, CCHC-type"/>
    <property type="match status" value="1"/>
</dbReference>
<name>A0A0N4YR16_NIPBR</name>
<dbReference type="SUPFAM" id="SSF57756">
    <property type="entry name" value="Retrovirus zinc finger-like domains"/>
    <property type="match status" value="1"/>
</dbReference>
<evidence type="ECO:0000256" key="2">
    <source>
        <dbReference type="SAM" id="MobiDB-lite"/>
    </source>
</evidence>
<gene>
    <name evidence="4" type="ORF">NBR_LOCUS19689</name>
</gene>
<dbReference type="Pfam" id="PF00098">
    <property type="entry name" value="zf-CCHC"/>
    <property type="match status" value="1"/>
</dbReference>
<keyword evidence="1" id="KW-0862">Zinc</keyword>
<sequence>MDREVGSSYLKFLALPEVRPFSGRDKDYSWEAFQEAFTLKYPKQSWSDKELRALFRAKLTDKARAQYDALPRDVRHGPYEGIRQAMARAFREEVQTGRIVALTSLRKLRKTESQTVAEYCIELERLSARAYPELDEVALATTRAQQLYEQLVHWPESYHLLVAMESAGADAYANLKQAAMRMERRKLTLESAREAYGNKGRGFEKTQLARFGTHRAEPGAGPRTERTKEISRSNSQEVERRGEFVKCFRCQRTGHIARNCKNGGRRPVDSKATDVMDNGECAQKIGSNARSREGTSDRNVPSFGEKCVTDVVIKDRRWRALLDTGSEISIMPVGVYNHIKKLGAETKELPVDTSKRIFDASGNRMTFEAVADVALVEGGREATLRFHVSRQKGNTIVIGTNALPTLGYTLVMRGREQHTKLDKKSSDGGDQRKGEQARKNIAAQQERTKVVVCKRAYVAPGQTRTIAVQGQGPKEAMFLSSATCIQSGLCRVDEKGISCVRVQNNTEDPLVLRAGQEVGEFEDETEYDRINNKEVITDMLVLGKPALQEAERAQLLCDTCEEFKVADEQHFLHVTFRCYGQPFPEFKGKPGFPLHTCRCSKELFVKDLLSAVPSPAAEERIECVLDAARVLTIWWGLGSISRKVQRILDREHLAVNTKAIGVAYAFFRAKCSHVLLMSALVPQNARLRHPLISGWPYDVTRIVEYGYEIGRKLDWTSAAPIATWADEHGRAVVVLPERKHTKIFANDVGRVILILPPQEPEDPYSWIPFVAATDLWLTCGAHLWIVNGPRSVENASWDRMNETARLHVLGYMDGHSQFVPQLHDLIPAEPGVLLSSMACLKVGVVKDPRKWLTPGQALEFYEFLRAQLDGVDLEPVKLPRGLQETLAGKPSGRPGQPAHKDGRISKRHLKRVEKRRQRSEQRRLEHGVKVCSL</sequence>
<feature type="region of interest" description="Disordered" evidence="2">
    <location>
        <begin position="417"/>
        <end position="441"/>
    </location>
</feature>
<dbReference type="InterPro" id="IPR036875">
    <property type="entry name" value="Znf_CCHC_sf"/>
</dbReference>
<evidence type="ECO:0000313" key="6">
    <source>
        <dbReference type="WBParaSite" id="NBR_0001968801-mRNA-1"/>
    </source>
</evidence>
<dbReference type="GO" id="GO:0005737">
    <property type="term" value="C:cytoplasm"/>
    <property type="evidence" value="ECO:0007669"/>
    <property type="project" value="UniProtKB-ARBA"/>
</dbReference>
<dbReference type="SUPFAM" id="SSF50630">
    <property type="entry name" value="Acid proteases"/>
    <property type="match status" value="1"/>
</dbReference>
<dbReference type="EMBL" id="UYSL01024388">
    <property type="protein sequence ID" value="VDL83425.1"/>
    <property type="molecule type" value="Genomic_DNA"/>
</dbReference>
<dbReference type="PROSITE" id="PS00141">
    <property type="entry name" value="ASP_PROTEASE"/>
    <property type="match status" value="1"/>
</dbReference>
<reference evidence="4 5" key="2">
    <citation type="submission" date="2018-11" db="EMBL/GenBank/DDBJ databases">
        <authorList>
            <consortium name="Pathogen Informatics"/>
        </authorList>
    </citation>
    <scope>NUCLEOTIDE SEQUENCE [LARGE SCALE GENOMIC DNA]</scope>
</reference>
<dbReference type="CDD" id="cd00303">
    <property type="entry name" value="retropepsin_like"/>
    <property type="match status" value="1"/>
</dbReference>
<accession>A0A0N4YR16</accession>
<protein>
    <submittedName>
        <fullName evidence="6">CCHC-type domain-containing protein</fullName>
    </submittedName>
</protein>
<keyword evidence="1" id="KW-0863">Zinc-finger</keyword>
<dbReference type="STRING" id="27835.A0A0N4YR16"/>
<feature type="region of interest" description="Disordered" evidence="2">
    <location>
        <begin position="884"/>
        <end position="904"/>
    </location>
</feature>
<evidence type="ECO:0000259" key="3">
    <source>
        <dbReference type="PROSITE" id="PS50158"/>
    </source>
</evidence>
<dbReference type="WBParaSite" id="NBR_0001968801-mRNA-1">
    <property type="protein sequence ID" value="NBR_0001968801-mRNA-1"/>
    <property type="gene ID" value="NBR_0001968801"/>
</dbReference>
<dbReference type="OMA" id="WLTCGAH"/>
<dbReference type="InterPro" id="IPR021109">
    <property type="entry name" value="Peptidase_aspartic_dom_sf"/>
</dbReference>
<dbReference type="GO" id="GO:0019899">
    <property type="term" value="F:enzyme binding"/>
    <property type="evidence" value="ECO:0007669"/>
    <property type="project" value="UniProtKB-ARBA"/>
</dbReference>
<proteinExistence type="predicted"/>
<dbReference type="GO" id="GO:0008270">
    <property type="term" value="F:zinc ion binding"/>
    <property type="evidence" value="ECO:0007669"/>
    <property type="project" value="UniProtKB-KW"/>
</dbReference>
<dbReference type="SMART" id="SM00343">
    <property type="entry name" value="ZnF_C2HC"/>
    <property type="match status" value="1"/>
</dbReference>